<comment type="caution">
    <text evidence="7">The sequence shown here is derived from an EMBL/GenBank/DDBJ whole genome shotgun (WGS) entry which is preliminary data.</text>
</comment>
<keyword evidence="8" id="KW-1185">Reference proteome</keyword>
<keyword evidence="5" id="KW-0175">Coiled coil</keyword>
<name>A0A402ARA4_9CHLR</name>
<dbReference type="PRINTS" id="PR00040">
    <property type="entry name" value="HTHMERR"/>
</dbReference>
<gene>
    <name evidence="7" type="ORF">KDK_54310</name>
</gene>
<dbReference type="SUPFAM" id="SSF46955">
    <property type="entry name" value="Putative DNA-binding domain"/>
    <property type="match status" value="1"/>
</dbReference>
<dbReference type="InterPro" id="IPR009061">
    <property type="entry name" value="DNA-bd_dom_put_sf"/>
</dbReference>
<proteinExistence type="predicted"/>
<evidence type="ECO:0000313" key="8">
    <source>
        <dbReference type="Proteomes" id="UP000287188"/>
    </source>
</evidence>
<dbReference type="RefSeq" id="WP_126553420.1">
    <property type="nucleotide sequence ID" value="NZ_BIFS01000001.1"/>
</dbReference>
<accession>A0A402ARA4</accession>
<dbReference type="AlphaFoldDB" id="A0A402ARA4"/>
<dbReference type="GO" id="GO:0003700">
    <property type="term" value="F:DNA-binding transcription factor activity"/>
    <property type="evidence" value="ECO:0007669"/>
    <property type="project" value="InterPro"/>
</dbReference>
<dbReference type="CDD" id="cd01109">
    <property type="entry name" value="HTH_YyaN"/>
    <property type="match status" value="1"/>
</dbReference>
<dbReference type="InterPro" id="IPR000551">
    <property type="entry name" value="MerR-type_HTH_dom"/>
</dbReference>
<organism evidence="7 8">
    <name type="scientific">Dictyobacter kobayashii</name>
    <dbReference type="NCBI Taxonomy" id="2014872"/>
    <lineage>
        <taxon>Bacteria</taxon>
        <taxon>Bacillati</taxon>
        <taxon>Chloroflexota</taxon>
        <taxon>Ktedonobacteria</taxon>
        <taxon>Ktedonobacterales</taxon>
        <taxon>Dictyobacteraceae</taxon>
        <taxon>Dictyobacter</taxon>
    </lineage>
</organism>
<dbReference type="Pfam" id="PF13411">
    <property type="entry name" value="MerR_1"/>
    <property type="match status" value="1"/>
</dbReference>
<evidence type="ECO:0000259" key="6">
    <source>
        <dbReference type="PROSITE" id="PS50937"/>
    </source>
</evidence>
<dbReference type="EMBL" id="BIFS01000001">
    <property type="protein sequence ID" value="GCE21631.1"/>
    <property type="molecule type" value="Genomic_DNA"/>
</dbReference>
<evidence type="ECO:0000256" key="5">
    <source>
        <dbReference type="SAM" id="Coils"/>
    </source>
</evidence>
<dbReference type="OrthoDB" id="9811174at2"/>
<dbReference type="Proteomes" id="UP000287188">
    <property type="component" value="Unassembled WGS sequence"/>
</dbReference>
<dbReference type="InterPro" id="IPR047057">
    <property type="entry name" value="MerR_fam"/>
</dbReference>
<protein>
    <submittedName>
        <fullName evidence="7">MerR family transcriptional regulator</fullName>
    </submittedName>
</protein>
<keyword evidence="2" id="KW-0805">Transcription regulation</keyword>
<dbReference type="PANTHER" id="PTHR30204:SF69">
    <property type="entry name" value="MERR-FAMILY TRANSCRIPTIONAL REGULATOR"/>
    <property type="match status" value="1"/>
</dbReference>
<reference evidence="8" key="1">
    <citation type="submission" date="2018-12" db="EMBL/GenBank/DDBJ databases">
        <title>Tengunoibacter tsumagoiensis gen. nov., sp. nov., Dictyobacter kobayashii sp. nov., D. alpinus sp. nov., and D. joshuensis sp. nov. and description of Dictyobacteraceae fam. nov. within the order Ktedonobacterales isolated from Tengu-no-mugimeshi.</title>
        <authorList>
            <person name="Wang C.M."/>
            <person name="Zheng Y."/>
            <person name="Sakai Y."/>
            <person name="Toyoda A."/>
            <person name="Minakuchi Y."/>
            <person name="Abe K."/>
            <person name="Yokota A."/>
            <person name="Yabe S."/>
        </authorList>
    </citation>
    <scope>NUCLEOTIDE SEQUENCE [LARGE SCALE GENOMIC DNA]</scope>
    <source>
        <strain evidence="8">Uno11</strain>
    </source>
</reference>
<keyword evidence="1" id="KW-0678">Repressor</keyword>
<evidence type="ECO:0000256" key="2">
    <source>
        <dbReference type="ARBA" id="ARBA00023015"/>
    </source>
</evidence>
<sequence>MYLTMQEVAELTGISAYTIRFYEKSGILPRIERSESGIRRFSEADVACLRYIADFKKTGMALEDIAPLIAEISRYGCILNKYEQGEATEQSVIKRYQLLREQQQRLLEQRENLDRMLAEVGRKLERYERHFAAQSALAASGASAKESIER</sequence>
<dbReference type="PROSITE" id="PS50937">
    <property type="entry name" value="HTH_MERR_2"/>
    <property type="match status" value="1"/>
</dbReference>
<feature type="domain" description="HTH merR-type" evidence="6">
    <location>
        <begin position="1"/>
        <end position="71"/>
    </location>
</feature>
<dbReference type="GO" id="GO:0003677">
    <property type="term" value="F:DNA binding"/>
    <property type="evidence" value="ECO:0007669"/>
    <property type="project" value="UniProtKB-KW"/>
</dbReference>
<evidence type="ECO:0000256" key="4">
    <source>
        <dbReference type="ARBA" id="ARBA00023163"/>
    </source>
</evidence>
<feature type="coiled-coil region" evidence="5">
    <location>
        <begin position="93"/>
        <end position="130"/>
    </location>
</feature>
<dbReference type="SMART" id="SM00422">
    <property type="entry name" value="HTH_MERR"/>
    <property type="match status" value="1"/>
</dbReference>
<evidence type="ECO:0000313" key="7">
    <source>
        <dbReference type="EMBL" id="GCE21631.1"/>
    </source>
</evidence>
<keyword evidence="4" id="KW-0804">Transcription</keyword>
<evidence type="ECO:0000256" key="3">
    <source>
        <dbReference type="ARBA" id="ARBA00023125"/>
    </source>
</evidence>
<dbReference type="Gene3D" id="1.10.1660.10">
    <property type="match status" value="1"/>
</dbReference>
<dbReference type="PANTHER" id="PTHR30204">
    <property type="entry name" value="REDOX-CYCLING DRUG-SENSING TRANSCRIPTIONAL ACTIVATOR SOXR"/>
    <property type="match status" value="1"/>
</dbReference>
<keyword evidence="3" id="KW-0238">DNA-binding</keyword>
<evidence type="ECO:0000256" key="1">
    <source>
        <dbReference type="ARBA" id="ARBA00022491"/>
    </source>
</evidence>